<dbReference type="GO" id="GO:0016887">
    <property type="term" value="F:ATP hydrolysis activity"/>
    <property type="evidence" value="ECO:0007669"/>
    <property type="project" value="UniProtKB-UniRule"/>
</dbReference>
<dbReference type="GO" id="GO:0005524">
    <property type="term" value="F:ATP binding"/>
    <property type="evidence" value="ECO:0007669"/>
    <property type="project" value="UniProtKB-UniRule"/>
</dbReference>
<dbReference type="Pfam" id="PF06071">
    <property type="entry name" value="YchF-GTPase_C"/>
    <property type="match status" value="1"/>
</dbReference>
<dbReference type="InterPro" id="IPR012675">
    <property type="entry name" value="Beta-grasp_dom_sf"/>
</dbReference>
<organism evidence="9 10">
    <name type="scientific">Candidatus Roizmanbacteria bacterium RIFCSPHIGHO2_01_FULL_39_12b</name>
    <dbReference type="NCBI Taxonomy" id="1802030"/>
    <lineage>
        <taxon>Bacteria</taxon>
        <taxon>Candidatus Roizmaniibacteriota</taxon>
    </lineage>
</organism>
<dbReference type="InterPro" id="IPR006073">
    <property type="entry name" value="GTP-bd"/>
</dbReference>
<comment type="function">
    <text evidence="6">ATPase that binds to both the 70S ribosome and the 50S ribosomal subunit in a nucleotide-independent manner.</text>
</comment>
<comment type="caution">
    <text evidence="9">The sequence shown here is derived from an EMBL/GenBank/DDBJ whole genome shotgun (WGS) entry which is preliminary data.</text>
</comment>
<dbReference type="SUPFAM" id="SSF81271">
    <property type="entry name" value="TGS-like"/>
    <property type="match status" value="1"/>
</dbReference>
<dbReference type="NCBIfam" id="TIGR00092">
    <property type="entry name" value="redox-regulated ATPase YchF"/>
    <property type="match status" value="1"/>
</dbReference>
<dbReference type="InterPro" id="IPR023192">
    <property type="entry name" value="TGS-like_dom_sf"/>
</dbReference>
<accession>A0A1F7GBL7</accession>
<evidence type="ECO:0000256" key="1">
    <source>
        <dbReference type="ARBA" id="ARBA00001946"/>
    </source>
</evidence>
<dbReference type="PIRSF" id="PIRSF006641">
    <property type="entry name" value="CHP00092"/>
    <property type="match status" value="1"/>
</dbReference>
<evidence type="ECO:0000313" key="9">
    <source>
        <dbReference type="EMBL" id="OGK15962.1"/>
    </source>
</evidence>
<dbReference type="GO" id="GO:0043023">
    <property type="term" value="F:ribosomal large subunit binding"/>
    <property type="evidence" value="ECO:0007669"/>
    <property type="project" value="UniProtKB-UniRule"/>
</dbReference>
<evidence type="ECO:0000256" key="5">
    <source>
        <dbReference type="ARBA" id="ARBA00022842"/>
    </source>
</evidence>
<dbReference type="PROSITE" id="PS51710">
    <property type="entry name" value="G_OBG"/>
    <property type="match status" value="1"/>
</dbReference>
<gene>
    <name evidence="6" type="primary">ychF</name>
    <name evidence="9" type="ORF">A2690_00720</name>
</gene>
<protein>
    <recommendedName>
        <fullName evidence="6">Ribosome-binding ATPase YchF</fullName>
    </recommendedName>
</protein>
<dbReference type="EMBL" id="MFZF01000022">
    <property type="protein sequence ID" value="OGK15962.1"/>
    <property type="molecule type" value="Genomic_DNA"/>
</dbReference>
<dbReference type="InterPro" id="IPR012676">
    <property type="entry name" value="TGS-like"/>
</dbReference>
<dbReference type="Gene3D" id="1.10.150.300">
    <property type="entry name" value="TGS-like domain"/>
    <property type="match status" value="1"/>
</dbReference>
<reference evidence="9 10" key="1">
    <citation type="journal article" date="2016" name="Nat. Commun.">
        <title>Thousands of microbial genomes shed light on interconnected biogeochemical processes in an aquifer system.</title>
        <authorList>
            <person name="Anantharaman K."/>
            <person name="Brown C.T."/>
            <person name="Hug L.A."/>
            <person name="Sharon I."/>
            <person name="Castelle C.J."/>
            <person name="Probst A.J."/>
            <person name="Thomas B.C."/>
            <person name="Singh A."/>
            <person name="Wilkins M.J."/>
            <person name="Karaoz U."/>
            <person name="Brodie E.L."/>
            <person name="Williams K.H."/>
            <person name="Hubbard S.S."/>
            <person name="Banfield J.F."/>
        </authorList>
    </citation>
    <scope>NUCLEOTIDE SEQUENCE [LARGE SCALE GENOMIC DNA]</scope>
</reference>
<dbReference type="InterPro" id="IPR004095">
    <property type="entry name" value="TGS"/>
</dbReference>
<dbReference type="InterPro" id="IPR004396">
    <property type="entry name" value="ATPase_YchF/OLA1"/>
</dbReference>
<dbReference type="GO" id="GO:0005525">
    <property type="term" value="F:GTP binding"/>
    <property type="evidence" value="ECO:0007669"/>
    <property type="project" value="InterPro"/>
</dbReference>
<keyword evidence="4 6" id="KW-0067">ATP-binding</keyword>
<dbReference type="AlphaFoldDB" id="A0A1F7GBL7"/>
<name>A0A1F7GBL7_9BACT</name>
<dbReference type="FunFam" id="3.10.20.30:FF:000001">
    <property type="entry name" value="Ribosome-binding ATPase YchF"/>
    <property type="match status" value="1"/>
</dbReference>
<evidence type="ECO:0000256" key="3">
    <source>
        <dbReference type="ARBA" id="ARBA00022741"/>
    </source>
</evidence>
<dbReference type="PROSITE" id="PS51880">
    <property type="entry name" value="TGS"/>
    <property type="match status" value="1"/>
</dbReference>
<dbReference type="GO" id="GO:0005737">
    <property type="term" value="C:cytoplasm"/>
    <property type="evidence" value="ECO:0007669"/>
    <property type="project" value="TreeGrafter"/>
</dbReference>
<dbReference type="PANTHER" id="PTHR23305:SF18">
    <property type="entry name" value="OBG-TYPE G DOMAIN-CONTAINING PROTEIN"/>
    <property type="match status" value="1"/>
</dbReference>
<dbReference type="CDD" id="cd01900">
    <property type="entry name" value="YchF"/>
    <property type="match status" value="1"/>
</dbReference>
<dbReference type="PANTHER" id="PTHR23305">
    <property type="entry name" value="OBG GTPASE FAMILY"/>
    <property type="match status" value="1"/>
</dbReference>
<dbReference type="GO" id="GO:0046872">
    <property type="term" value="F:metal ion binding"/>
    <property type="evidence" value="ECO:0007669"/>
    <property type="project" value="UniProtKB-KW"/>
</dbReference>
<keyword evidence="3 6" id="KW-0547">Nucleotide-binding</keyword>
<dbReference type="CDD" id="cd04867">
    <property type="entry name" value="TGS_YchF_OLA1"/>
    <property type="match status" value="1"/>
</dbReference>
<dbReference type="InterPro" id="IPR031167">
    <property type="entry name" value="G_OBG"/>
</dbReference>
<dbReference type="Gene3D" id="3.10.20.30">
    <property type="match status" value="1"/>
</dbReference>
<proteinExistence type="inferred from homology"/>
<evidence type="ECO:0000256" key="6">
    <source>
        <dbReference type="HAMAP-Rule" id="MF_00944"/>
    </source>
</evidence>
<evidence type="ECO:0000259" key="7">
    <source>
        <dbReference type="PROSITE" id="PS51710"/>
    </source>
</evidence>
<evidence type="ECO:0000259" key="8">
    <source>
        <dbReference type="PROSITE" id="PS51880"/>
    </source>
</evidence>
<dbReference type="Gene3D" id="3.40.50.300">
    <property type="entry name" value="P-loop containing nucleotide triphosphate hydrolases"/>
    <property type="match status" value="1"/>
</dbReference>
<evidence type="ECO:0000256" key="4">
    <source>
        <dbReference type="ARBA" id="ARBA00022840"/>
    </source>
</evidence>
<evidence type="ECO:0000256" key="2">
    <source>
        <dbReference type="ARBA" id="ARBA00022723"/>
    </source>
</evidence>
<dbReference type="InterPro" id="IPR005225">
    <property type="entry name" value="Small_GTP-bd"/>
</dbReference>
<dbReference type="SUPFAM" id="SSF52540">
    <property type="entry name" value="P-loop containing nucleoside triphosphate hydrolases"/>
    <property type="match status" value="1"/>
</dbReference>
<sequence>MLKVGIVGLPNVGKSTLFNTLLKKKVADVANYPFCTIEPNVGVIEVPDARLPVLADIVKTNTIIPAAIEFYDIAGLVKGASVGEGLGNKFLSHIREVDTIVHVVRLFEDNQIIHVGDLHEPVNDISTIDTELTLADVEVVTRQKTPKGTLSKEEKMLVVTLEKLRKHLDEGKQARLLSFINEELESIKYLNLLTLKPVIFVFNLSEQQLENLNETENKIQTILSQVGSTTEYIALSAKLETDLLELPETERAEYLSQFGLKSSGLDRLIQIAYSTLGLISYLTAGAKEVRAWTIKKGTLAPQAAGVIHTDFERLFIKAEIVPYKQFVEVGGWAQAKEKGVAKIVGRDYEIQDGDVVDFKVGV</sequence>
<keyword evidence="5" id="KW-0460">Magnesium</keyword>
<evidence type="ECO:0000313" key="10">
    <source>
        <dbReference type="Proteomes" id="UP000178372"/>
    </source>
</evidence>
<comment type="similarity">
    <text evidence="6">Belongs to the TRAFAC class OBG-HflX-like GTPase superfamily. OBG GTPase family. YchF/OLA1 subfamily.</text>
</comment>
<feature type="domain" description="TGS" evidence="8">
    <location>
        <begin position="277"/>
        <end position="360"/>
    </location>
</feature>
<dbReference type="InterPro" id="IPR041706">
    <property type="entry name" value="YchF_N"/>
</dbReference>
<keyword evidence="2" id="KW-0479">Metal-binding</keyword>
<feature type="binding site" evidence="6">
    <location>
        <begin position="11"/>
        <end position="16"/>
    </location>
    <ligand>
        <name>ATP</name>
        <dbReference type="ChEBI" id="CHEBI:30616"/>
    </ligand>
</feature>
<dbReference type="InterPro" id="IPR027417">
    <property type="entry name" value="P-loop_NTPase"/>
</dbReference>
<dbReference type="InterPro" id="IPR013029">
    <property type="entry name" value="YchF_C"/>
</dbReference>
<dbReference type="NCBIfam" id="TIGR00231">
    <property type="entry name" value="small_GTP"/>
    <property type="match status" value="1"/>
</dbReference>
<dbReference type="Pfam" id="PF01926">
    <property type="entry name" value="MMR_HSR1"/>
    <property type="match status" value="1"/>
</dbReference>
<dbReference type="Proteomes" id="UP000178372">
    <property type="component" value="Unassembled WGS sequence"/>
</dbReference>
<comment type="cofactor">
    <cofactor evidence="1">
        <name>Mg(2+)</name>
        <dbReference type="ChEBI" id="CHEBI:18420"/>
    </cofactor>
</comment>
<feature type="domain" description="OBG-type G" evidence="7">
    <location>
        <begin position="2"/>
        <end position="255"/>
    </location>
</feature>
<dbReference type="PRINTS" id="PR00326">
    <property type="entry name" value="GTP1OBG"/>
</dbReference>
<dbReference type="HAMAP" id="MF_00944">
    <property type="entry name" value="YchF_OLA1_ATPase"/>
    <property type="match status" value="1"/>
</dbReference>